<evidence type="ECO:0000256" key="6">
    <source>
        <dbReference type="SAM" id="Phobius"/>
    </source>
</evidence>
<accession>A0ABD3XXC6</accession>
<dbReference type="InterPro" id="IPR017907">
    <property type="entry name" value="Znf_RING_CS"/>
</dbReference>
<dbReference type="Gene3D" id="3.30.160.60">
    <property type="entry name" value="Classic Zinc Finger"/>
    <property type="match status" value="1"/>
</dbReference>
<dbReference type="InterPro" id="IPR027370">
    <property type="entry name" value="Znf-RING_euk"/>
</dbReference>
<proteinExistence type="predicted"/>
<dbReference type="PANTHER" id="PTHR25462">
    <property type="entry name" value="BONUS, ISOFORM C-RELATED"/>
    <property type="match status" value="1"/>
</dbReference>
<evidence type="ECO:0000313" key="9">
    <source>
        <dbReference type="EMBL" id="KAL3890889.1"/>
    </source>
</evidence>
<dbReference type="InterPro" id="IPR000315">
    <property type="entry name" value="Znf_B-box"/>
</dbReference>
<evidence type="ECO:0000256" key="2">
    <source>
        <dbReference type="ARBA" id="ARBA00022771"/>
    </source>
</evidence>
<organism evidence="9 10">
    <name type="scientific">Sinanodonta woodiana</name>
    <name type="common">Chinese pond mussel</name>
    <name type="synonym">Anodonta woodiana</name>
    <dbReference type="NCBI Taxonomy" id="1069815"/>
    <lineage>
        <taxon>Eukaryota</taxon>
        <taxon>Metazoa</taxon>
        <taxon>Spiralia</taxon>
        <taxon>Lophotrochozoa</taxon>
        <taxon>Mollusca</taxon>
        <taxon>Bivalvia</taxon>
        <taxon>Autobranchia</taxon>
        <taxon>Heteroconchia</taxon>
        <taxon>Palaeoheterodonta</taxon>
        <taxon>Unionida</taxon>
        <taxon>Unionoidea</taxon>
        <taxon>Unionidae</taxon>
        <taxon>Unioninae</taxon>
        <taxon>Sinanodonta</taxon>
    </lineage>
</organism>
<dbReference type="Pfam" id="PF13445">
    <property type="entry name" value="zf-RING_UBOX"/>
    <property type="match status" value="1"/>
</dbReference>
<dbReference type="SMART" id="SM00184">
    <property type="entry name" value="RING"/>
    <property type="match status" value="1"/>
</dbReference>
<dbReference type="SUPFAM" id="SSF57845">
    <property type="entry name" value="B-box zinc-binding domain"/>
    <property type="match status" value="1"/>
</dbReference>
<dbReference type="PANTHER" id="PTHR25462:SF296">
    <property type="entry name" value="MEIOTIC P26, ISOFORM F"/>
    <property type="match status" value="1"/>
</dbReference>
<dbReference type="Gene3D" id="3.30.40.10">
    <property type="entry name" value="Zinc/RING finger domain, C3HC4 (zinc finger)"/>
    <property type="match status" value="1"/>
</dbReference>
<feature type="domain" description="B box-type" evidence="8">
    <location>
        <begin position="135"/>
        <end position="176"/>
    </location>
</feature>
<protein>
    <submittedName>
        <fullName evidence="9">Uncharacterized protein</fullName>
    </submittedName>
</protein>
<dbReference type="SMART" id="SM00336">
    <property type="entry name" value="BBOX"/>
    <property type="match status" value="2"/>
</dbReference>
<comment type="caution">
    <text evidence="9">The sequence shown here is derived from an EMBL/GenBank/DDBJ whole genome shotgun (WGS) entry which is preliminary data.</text>
</comment>
<evidence type="ECO:0000256" key="3">
    <source>
        <dbReference type="ARBA" id="ARBA00022833"/>
    </source>
</evidence>
<dbReference type="InterPro" id="IPR047153">
    <property type="entry name" value="TRIM45/56/19-like"/>
</dbReference>
<dbReference type="SUPFAM" id="SSF57850">
    <property type="entry name" value="RING/U-box"/>
    <property type="match status" value="1"/>
</dbReference>
<dbReference type="Proteomes" id="UP001634394">
    <property type="component" value="Unassembled WGS sequence"/>
</dbReference>
<dbReference type="InterPro" id="IPR001841">
    <property type="entry name" value="Znf_RING"/>
</dbReference>
<evidence type="ECO:0000256" key="4">
    <source>
        <dbReference type="PROSITE-ProRule" id="PRU00024"/>
    </source>
</evidence>
<dbReference type="GO" id="GO:0008270">
    <property type="term" value="F:zinc ion binding"/>
    <property type="evidence" value="ECO:0007669"/>
    <property type="project" value="UniProtKB-KW"/>
</dbReference>
<dbReference type="PROSITE" id="PS50089">
    <property type="entry name" value="ZF_RING_2"/>
    <property type="match status" value="1"/>
</dbReference>
<keyword evidence="2 4" id="KW-0863">Zinc-finger</keyword>
<name>A0ABD3XXC6_SINWO</name>
<keyword evidence="10" id="KW-1185">Reference proteome</keyword>
<evidence type="ECO:0000256" key="1">
    <source>
        <dbReference type="ARBA" id="ARBA00022723"/>
    </source>
</evidence>
<keyword evidence="1" id="KW-0479">Metal-binding</keyword>
<keyword evidence="6" id="KW-0472">Membrane</keyword>
<keyword evidence="6" id="KW-1133">Transmembrane helix</keyword>
<keyword evidence="5" id="KW-0175">Coiled coil</keyword>
<gene>
    <name evidence="9" type="ORF">ACJMK2_003161</name>
</gene>
<evidence type="ECO:0000259" key="8">
    <source>
        <dbReference type="PROSITE" id="PS50119"/>
    </source>
</evidence>
<evidence type="ECO:0000313" key="10">
    <source>
        <dbReference type="Proteomes" id="UP001634394"/>
    </source>
</evidence>
<dbReference type="PROSITE" id="PS50119">
    <property type="entry name" value="ZF_BBOX"/>
    <property type="match status" value="1"/>
</dbReference>
<evidence type="ECO:0000256" key="5">
    <source>
        <dbReference type="SAM" id="Coils"/>
    </source>
</evidence>
<dbReference type="InterPro" id="IPR013083">
    <property type="entry name" value="Znf_RING/FYVE/PHD"/>
</dbReference>
<feature type="transmembrane region" description="Helical" evidence="6">
    <location>
        <begin position="357"/>
        <end position="375"/>
    </location>
</feature>
<dbReference type="EMBL" id="JBJQND010000001">
    <property type="protein sequence ID" value="KAL3890889.1"/>
    <property type="molecule type" value="Genomic_DNA"/>
</dbReference>
<dbReference type="AlphaFoldDB" id="A0ABD3XXC6"/>
<evidence type="ECO:0000259" key="7">
    <source>
        <dbReference type="PROSITE" id="PS50089"/>
    </source>
</evidence>
<keyword evidence="6" id="KW-0812">Transmembrane</keyword>
<sequence>MAARQQECSICMDSFKNPKLISCHHSFCLNCLEDYVRANLRNGKFNCPICRKSVELPKGDVRSLQTNFYIDNTGSGEKFACDLCGPKNVACSRCLDCEENLCQTCCYGHEKSKASRHHKISDLGTLDKANKGKIRQRIFCDQHPEDEIRLFCRDCKVLICLMCKAVNHENHTSRTVADYAAEMKKTLQSKKVKCSDKLRRMNDSKSMAEKLDRQINDAEREEIKTVEEQHLQLKKILEQEVTNMKGRIKNVYHDHRQQIAVFKKCVEDELVSCYNAQENVQKLTDQGTDIDIIRNGPNLEQLISAIMSKTDPTHNTVLRNKLFFPASNDASKLIPLMGIMHDSTDVVSITSRKRSHILFISLMTYVVFVILTEILRHLYCLSKLCYYIDSLKFAE</sequence>
<reference evidence="9 10" key="1">
    <citation type="submission" date="2024-11" db="EMBL/GenBank/DDBJ databases">
        <title>Chromosome-level genome assembly of the freshwater bivalve Anodonta woodiana.</title>
        <authorList>
            <person name="Chen X."/>
        </authorList>
    </citation>
    <scope>NUCLEOTIDE SEQUENCE [LARGE SCALE GENOMIC DNA]</scope>
    <source>
        <strain evidence="9">MN2024</strain>
        <tissue evidence="9">Gills</tissue>
    </source>
</reference>
<feature type="domain" description="RING-type" evidence="7">
    <location>
        <begin position="8"/>
        <end position="51"/>
    </location>
</feature>
<feature type="coiled-coil region" evidence="5">
    <location>
        <begin position="201"/>
        <end position="236"/>
    </location>
</feature>
<dbReference type="Pfam" id="PF00643">
    <property type="entry name" value="zf-B_box"/>
    <property type="match status" value="1"/>
</dbReference>
<dbReference type="PROSITE" id="PS00518">
    <property type="entry name" value="ZF_RING_1"/>
    <property type="match status" value="1"/>
</dbReference>
<keyword evidence="3" id="KW-0862">Zinc</keyword>